<evidence type="ECO:0000256" key="3">
    <source>
        <dbReference type="ARBA" id="ARBA00023163"/>
    </source>
</evidence>
<dbReference type="Gene3D" id="1.10.10.10">
    <property type="entry name" value="Winged helix-like DNA-binding domain superfamily/Winged helix DNA-binding domain"/>
    <property type="match status" value="1"/>
</dbReference>
<keyword evidence="1" id="KW-0805">Transcription regulation</keyword>
<dbReference type="EMBL" id="LDQV01000018">
    <property type="protein sequence ID" value="KTR27074.1"/>
    <property type="molecule type" value="Genomic_DNA"/>
</dbReference>
<dbReference type="PROSITE" id="PS51118">
    <property type="entry name" value="HTH_HXLR"/>
    <property type="match status" value="1"/>
</dbReference>
<dbReference type="InterPro" id="IPR036388">
    <property type="entry name" value="WH-like_DNA-bd_sf"/>
</dbReference>
<dbReference type="Proteomes" id="UP001387110">
    <property type="component" value="Unassembled WGS sequence"/>
</dbReference>
<evidence type="ECO:0000313" key="6">
    <source>
        <dbReference type="EMBL" id="MEI4463919.1"/>
    </source>
</evidence>
<evidence type="ECO:0000256" key="2">
    <source>
        <dbReference type="ARBA" id="ARBA00023125"/>
    </source>
</evidence>
<gene>
    <name evidence="5" type="ORF">RSA11_07250</name>
    <name evidence="6" type="ORF">SZL87_15945</name>
</gene>
<dbReference type="SUPFAM" id="SSF46785">
    <property type="entry name" value="Winged helix' DNA-binding domain"/>
    <property type="match status" value="1"/>
</dbReference>
<evidence type="ECO:0000313" key="7">
    <source>
        <dbReference type="Proteomes" id="UP000072605"/>
    </source>
</evidence>
<evidence type="ECO:0000313" key="8">
    <source>
        <dbReference type="Proteomes" id="UP001387110"/>
    </source>
</evidence>
<proteinExistence type="predicted"/>
<name>A0AAW3MC38_9BACL</name>
<protein>
    <submittedName>
        <fullName evidence="6">Helix-turn-helix domain-containing protein</fullName>
    </submittedName>
    <submittedName>
        <fullName evidence="5">Transcriptional regulator</fullName>
    </submittedName>
</protein>
<dbReference type="RefSeq" id="WP_023468144.1">
    <property type="nucleotide sequence ID" value="NZ_JAVMJT010000001.1"/>
</dbReference>
<feature type="domain" description="HTH hxlR-type" evidence="4">
    <location>
        <begin position="13"/>
        <end position="111"/>
    </location>
</feature>
<evidence type="ECO:0000256" key="1">
    <source>
        <dbReference type="ARBA" id="ARBA00023015"/>
    </source>
</evidence>
<evidence type="ECO:0000259" key="4">
    <source>
        <dbReference type="PROSITE" id="PS51118"/>
    </source>
</evidence>
<dbReference type="Pfam" id="PF01638">
    <property type="entry name" value="HxlR"/>
    <property type="match status" value="1"/>
</dbReference>
<organism evidence="5 7">
    <name type="scientific">Exiguobacterium indicum</name>
    <dbReference type="NCBI Taxonomy" id="296995"/>
    <lineage>
        <taxon>Bacteria</taxon>
        <taxon>Bacillati</taxon>
        <taxon>Bacillota</taxon>
        <taxon>Bacilli</taxon>
        <taxon>Bacillales</taxon>
        <taxon>Bacillales Family XII. Incertae Sedis</taxon>
        <taxon>Exiguobacterium</taxon>
    </lineage>
</organism>
<evidence type="ECO:0000313" key="5">
    <source>
        <dbReference type="EMBL" id="KTR27074.1"/>
    </source>
</evidence>
<dbReference type="PANTHER" id="PTHR33204">
    <property type="entry name" value="TRANSCRIPTIONAL REGULATOR, MARR FAMILY"/>
    <property type="match status" value="1"/>
</dbReference>
<keyword evidence="2" id="KW-0238">DNA-binding</keyword>
<dbReference type="InterPro" id="IPR036390">
    <property type="entry name" value="WH_DNA-bd_sf"/>
</dbReference>
<reference evidence="6 8" key="2">
    <citation type="submission" date="2023-12" db="EMBL/GenBank/DDBJ databases">
        <authorList>
            <person name="Easwaran N."/>
            <person name="Lazarus H.P.S."/>
        </authorList>
    </citation>
    <scope>NUCLEOTIDE SEQUENCE [LARGE SCALE GENOMIC DNA]</scope>
    <source>
        <strain evidence="6 8">VIT-2023</strain>
    </source>
</reference>
<keyword evidence="3" id="KW-0804">Transcription</keyword>
<accession>A0AAW3MC38</accession>
<comment type="caution">
    <text evidence="5">The sequence shown here is derived from an EMBL/GenBank/DDBJ whole genome shotgun (WGS) entry which is preliminary data.</text>
</comment>
<dbReference type="InterPro" id="IPR002577">
    <property type="entry name" value="HTH_HxlR"/>
</dbReference>
<dbReference type="Proteomes" id="UP000072605">
    <property type="component" value="Unassembled WGS sequence"/>
</dbReference>
<dbReference type="EMBL" id="JBAWKY010000007">
    <property type="protein sequence ID" value="MEI4463919.1"/>
    <property type="molecule type" value="Genomic_DNA"/>
</dbReference>
<keyword evidence="8" id="KW-1185">Reference proteome</keyword>
<sequence>MARFLYQTREFDCPVQLSMTVLMGKWKVLVLWQLFLKNRRYGELKRLVPGISHKVLSDTLKVLEEERFIFRHDYHENPPHVEYGLTDQGRDLEPILRALQQWGMQYKAPHSP</sequence>
<reference evidence="5 7" key="1">
    <citation type="journal article" date="2016" name="Front. Microbiol.">
        <title>Genomic Resource of Rice Seed Associated Bacteria.</title>
        <authorList>
            <person name="Midha S."/>
            <person name="Bansal K."/>
            <person name="Sharma S."/>
            <person name="Kumar N."/>
            <person name="Patil P.P."/>
            <person name="Chaudhry V."/>
            <person name="Patil P.B."/>
        </authorList>
    </citation>
    <scope>NUCLEOTIDE SEQUENCE [LARGE SCALE GENOMIC DNA]</scope>
    <source>
        <strain evidence="5 7">RSA11</strain>
    </source>
</reference>
<dbReference type="GO" id="GO:0003677">
    <property type="term" value="F:DNA binding"/>
    <property type="evidence" value="ECO:0007669"/>
    <property type="project" value="UniProtKB-KW"/>
</dbReference>
<dbReference type="AlphaFoldDB" id="A0AAW3MC38"/>